<evidence type="ECO:0000313" key="8">
    <source>
        <dbReference type="EMBL" id="HGM06963.1"/>
    </source>
</evidence>
<gene>
    <name evidence="8" type="ORF">ENU31_00940</name>
</gene>
<feature type="domain" description="PurM-like N-terminal" evidence="6">
    <location>
        <begin position="48"/>
        <end position="153"/>
    </location>
</feature>
<dbReference type="GO" id="GO:0006189">
    <property type="term" value="P:'de novo' IMP biosynthetic process"/>
    <property type="evidence" value="ECO:0007669"/>
    <property type="project" value="UniProtKB-UniPathway"/>
</dbReference>
<evidence type="ECO:0000259" key="6">
    <source>
        <dbReference type="Pfam" id="PF00586"/>
    </source>
</evidence>
<keyword evidence="5" id="KW-0067">ATP-binding</keyword>
<dbReference type="GO" id="GO:0005829">
    <property type="term" value="C:cytosol"/>
    <property type="evidence" value="ECO:0007669"/>
    <property type="project" value="TreeGrafter"/>
</dbReference>
<dbReference type="PANTHER" id="PTHR10520:SF12">
    <property type="entry name" value="TRIFUNCTIONAL PURINE BIOSYNTHETIC PROTEIN ADENOSINE-3"/>
    <property type="match status" value="1"/>
</dbReference>
<dbReference type="Gene3D" id="3.90.650.10">
    <property type="entry name" value="PurM-like C-terminal domain"/>
    <property type="match status" value="1"/>
</dbReference>
<dbReference type="EMBL" id="DTCA01000036">
    <property type="protein sequence ID" value="HGM06963.1"/>
    <property type="molecule type" value="Genomic_DNA"/>
</dbReference>
<dbReference type="UniPathway" id="UPA00074">
    <property type="reaction ID" value="UER00129"/>
</dbReference>
<dbReference type="InterPro" id="IPR004733">
    <property type="entry name" value="PurM_cligase"/>
</dbReference>
<dbReference type="NCBIfam" id="TIGR00878">
    <property type="entry name" value="purM"/>
    <property type="match status" value="1"/>
</dbReference>
<dbReference type="AlphaFoldDB" id="A0A7C4D381"/>
<evidence type="ECO:0000256" key="1">
    <source>
        <dbReference type="ARBA" id="ARBA00004686"/>
    </source>
</evidence>
<keyword evidence="3 8" id="KW-0436">Ligase</keyword>
<evidence type="ECO:0000256" key="5">
    <source>
        <dbReference type="ARBA" id="ARBA00022840"/>
    </source>
</evidence>
<name>A0A7C4D381_9CREN</name>
<evidence type="ECO:0000256" key="2">
    <source>
        <dbReference type="ARBA" id="ARBA00013047"/>
    </source>
</evidence>
<evidence type="ECO:0000259" key="7">
    <source>
        <dbReference type="Pfam" id="PF02769"/>
    </source>
</evidence>
<keyword evidence="4" id="KW-0547">Nucleotide-binding</keyword>
<reference evidence="8" key="1">
    <citation type="journal article" date="2020" name="mSystems">
        <title>Genome- and Community-Level Interaction Insights into Carbon Utilization and Element Cycling Functions of Hydrothermarchaeota in Hydrothermal Sediment.</title>
        <authorList>
            <person name="Zhou Z."/>
            <person name="Liu Y."/>
            <person name="Xu W."/>
            <person name="Pan J."/>
            <person name="Luo Z.H."/>
            <person name="Li M."/>
        </authorList>
    </citation>
    <scope>NUCLEOTIDE SEQUENCE [LARGE SCALE GENOMIC DNA]</scope>
    <source>
        <strain evidence="8">SpSt-658</strain>
    </source>
</reference>
<comment type="pathway">
    <text evidence="1">Purine metabolism; IMP biosynthesis via de novo pathway; 5-amino-1-(5-phospho-D-ribosyl)imidazole from N(2)-formyl-N(1)-(5-phospho-D-ribosyl)glycinamide: step 2/2.</text>
</comment>
<dbReference type="InterPro" id="IPR010918">
    <property type="entry name" value="PurM-like_C_dom"/>
</dbReference>
<organism evidence="8">
    <name type="scientific">Ignisphaera aggregans</name>
    <dbReference type="NCBI Taxonomy" id="334771"/>
    <lineage>
        <taxon>Archaea</taxon>
        <taxon>Thermoproteota</taxon>
        <taxon>Thermoprotei</taxon>
        <taxon>Desulfurococcales</taxon>
        <taxon>Desulfurococcaceae</taxon>
        <taxon>Ignisphaera</taxon>
    </lineage>
</organism>
<dbReference type="InterPro" id="IPR036676">
    <property type="entry name" value="PurM-like_C_sf"/>
</dbReference>
<dbReference type="Gene3D" id="3.30.1330.10">
    <property type="entry name" value="PurM-like, N-terminal domain"/>
    <property type="match status" value="1"/>
</dbReference>
<dbReference type="GO" id="GO:0046084">
    <property type="term" value="P:adenine biosynthetic process"/>
    <property type="evidence" value="ECO:0007669"/>
    <property type="project" value="TreeGrafter"/>
</dbReference>
<sequence>MSWSYAKAGLDLSKHKSMHNYVLELLERLAKDLGVEISGLGGYGTAIKIGSYEMMLHVDGVGTKTIVLEKLGKLKVAGWDCVAMNVNDVVCDGGIPIALVDYISMPRDDVEIFREVIDGLVEAARIAKVPILGGETAILRDLVSGVDVVCTVLAIKKNFVNEARVGDIVIGIESWGLHANGYTLVRRVLESSGYHEYRGVIDDVDLGEELSKPTAIYSNLVLELITYNLVHSIAHITGGAYTKVKRILRETDMVLDMPKPPKIFEVIMRLGNISIEEMYRVFNMGIGMIITTSLENQEEVLKIVERYGFKAHILGKVVTGDGKVRLKLFNNTLLVF</sequence>
<dbReference type="Pfam" id="PF00586">
    <property type="entry name" value="AIRS"/>
    <property type="match status" value="1"/>
</dbReference>
<dbReference type="Pfam" id="PF02769">
    <property type="entry name" value="AIRS_C"/>
    <property type="match status" value="1"/>
</dbReference>
<feature type="domain" description="PurM-like C-terminal" evidence="7">
    <location>
        <begin position="164"/>
        <end position="324"/>
    </location>
</feature>
<protein>
    <recommendedName>
        <fullName evidence="2">phosphoribosylformylglycinamidine cyclo-ligase</fullName>
        <ecNumber evidence="2">6.3.3.1</ecNumber>
    </recommendedName>
</protein>
<evidence type="ECO:0000256" key="4">
    <source>
        <dbReference type="ARBA" id="ARBA00022741"/>
    </source>
</evidence>
<dbReference type="GO" id="GO:0005524">
    <property type="term" value="F:ATP binding"/>
    <property type="evidence" value="ECO:0007669"/>
    <property type="project" value="UniProtKB-KW"/>
</dbReference>
<dbReference type="EC" id="6.3.3.1" evidence="2"/>
<comment type="caution">
    <text evidence="8">The sequence shown here is derived from an EMBL/GenBank/DDBJ whole genome shotgun (WGS) entry which is preliminary data.</text>
</comment>
<accession>A0A7C4D381</accession>
<dbReference type="SUPFAM" id="SSF56042">
    <property type="entry name" value="PurM C-terminal domain-like"/>
    <property type="match status" value="1"/>
</dbReference>
<evidence type="ECO:0000256" key="3">
    <source>
        <dbReference type="ARBA" id="ARBA00022598"/>
    </source>
</evidence>
<dbReference type="GO" id="GO:0004637">
    <property type="term" value="F:phosphoribosylamine-glycine ligase activity"/>
    <property type="evidence" value="ECO:0007669"/>
    <property type="project" value="TreeGrafter"/>
</dbReference>
<dbReference type="GO" id="GO:0004641">
    <property type="term" value="F:phosphoribosylformylglycinamidine cyclo-ligase activity"/>
    <property type="evidence" value="ECO:0007669"/>
    <property type="project" value="UniProtKB-EC"/>
</dbReference>
<proteinExistence type="predicted"/>
<dbReference type="PANTHER" id="PTHR10520">
    <property type="entry name" value="TRIFUNCTIONAL PURINE BIOSYNTHETIC PROTEIN ADENOSINE-3-RELATED"/>
    <property type="match status" value="1"/>
</dbReference>
<dbReference type="InterPro" id="IPR036921">
    <property type="entry name" value="PurM-like_N_sf"/>
</dbReference>
<dbReference type="InterPro" id="IPR016188">
    <property type="entry name" value="PurM-like_N"/>
</dbReference>
<dbReference type="SUPFAM" id="SSF55326">
    <property type="entry name" value="PurM N-terminal domain-like"/>
    <property type="match status" value="1"/>
</dbReference>
<dbReference type="CDD" id="cd02196">
    <property type="entry name" value="PurM"/>
    <property type="match status" value="1"/>
</dbReference>